<dbReference type="NCBIfam" id="TIGR01760">
    <property type="entry name" value="tape_meas_TP901"/>
    <property type="match status" value="1"/>
</dbReference>
<sequence>MAKSRTDTQAVINLVINGQQSQATLKQLQDTSRKLTTEFKNMSEAADPAKYAKLRDELSRVNAVINEVKKSTNGAAQELSQIEKIAAGAFGGSMLQRAWDLASRGITGFITKNAELSDQMAGVMKTTGLNEAAVDRLNEKFKTFNTRSAKSELLGLAQVAGKLGFSAEKDVEGFVRAADKIGVALGEDLGGTEEALNSLGKLIDIFKINEDYALEDSILKVGSAINELGASGTANEKNLIDFAQRMAGIAPAAKISITDVMGLGATLDELGQNVEASSTAVGQFIVGMGEDIPKFAKIAKMEVADFAKLLKEDANEAFLRVLENSASAGGGIEALAKNMKAIDVEGAKGIAALGVLADQTDKLREKQDVAATSFRDGTSILNEFNTVNNNLAANLEKIQNRLAALWENSRLRGWLTDLTGLLLQNDTQAQKLTKSYENQKAVVGDLESQFYPLLARYDELKFKGELNTDEQNELHDIIQQIAKVVPNAVTEWNNYGDAMDINRDKVSKFTVAQKELLQLRNRETIRDLQLMFQGSTKVADIMSKQANELKKQREESSNNNWITQFFGVWEHDVTQATTQSKLAMGDAYEAAKKLRDEFGVKLTSAQQSVIDHFEKETKATNDNTKATGNNATAVAKQVINLEYLEAKLASLIDQRKSAPEGSKELARINKDIIDTERRIDAIKQSYSKSRSSNNKGISDAAKATEEYKKLLEQYNELDAKRMLDQLSLYEKQRAQLEKEYDDEIAKYQEFLDKKTGSDRQRADIANKIDALRADKKKAVDELEVRQERDITDKIIGLRSSLFSKYETELDRQRNNINRFYDQLLKEAKGNADREKEINEARAKDLTDAEIQEKERLKKYTRDIEQETALLSGDYRTRRLQQIDIQYAREVEALKQKYNDELQATQEFQEALKALEENYRQEKENAEKEAEDNKGSWKKQLAIDTTKSIADAVFQIGQNNREAETQAAIAAIEKQREKELSNKNLTEAQKKKINDKYDAQVAAEKRKQWEADKKASLTKAAIETALNIVEAFPNVFKMAAAAAVGVAQAAVIMSQKPPQFAKGGLLPFGPSHASGGISLINGQTGQEVGEIEGGEPILSRRTYANNREIVDKLLYSSMRQNGARVQVNPEVKDQLLSGRTGGSAMPQPAPVINVTAPPVDFSPINNKMDAMIAAFNSAQEKQVVLSMRTFEEEQNKIIQLRNDNNA</sequence>
<protein>
    <submittedName>
        <fullName evidence="3">Phage tail tape measure protein, TP901 family</fullName>
    </submittedName>
</protein>
<feature type="coiled-coil region" evidence="1">
    <location>
        <begin position="25"/>
        <end position="71"/>
    </location>
</feature>
<reference evidence="3" key="1">
    <citation type="submission" date="2011-03" db="EMBL/GenBank/DDBJ databases">
        <title>Complete sequence of Sphingobacterium sp. 21.</title>
        <authorList>
            <consortium name="US DOE Joint Genome Institute"/>
            <person name="Lucas S."/>
            <person name="Copeland A."/>
            <person name="Lapidus A."/>
            <person name="Cheng J.-F."/>
            <person name="Goodwin L."/>
            <person name="Pitluck S."/>
            <person name="Davenport K."/>
            <person name="Detter J.C."/>
            <person name="Han C."/>
            <person name="Tapia R."/>
            <person name="Land M."/>
            <person name="Hauser L."/>
            <person name="Kyrpides N."/>
            <person name="Ivanova N."/>
            <person name="Ovchinnikova G."/>
            <person name="Pagani I."/>
            <person name="Siebers A.K."/>
            <person name="Allgaier M."/>
            <person name="Thelen M.P."/>
            <person name="Hugenholtz P."/>
            <person name="Woyke T."/>
        </authorList>
    </citation>
    <scope>NUCLEOTIDE SEQUENCE</scope>
    <source>
        <strain evidence="3">21</strain>
    </source>
</reference>
<dbReference type="AlphaFoldDB" id="F4C2C3"/>
<dbReference type="Pfam" id="PF10145">
    <property type="entry name" value="PhageMin_Tail"/>
    <property type="match status" value="1"/>
</dbReference>
<feature type="coiled-coil region" evidence="1">
    <location>
        <begin position="890"/>
        <end position="939"/>
    </location>
</feature>
<dbReference type="InterPro" id="IPR010090">
    <property type="entry name" value="Phage_tape_meas"/>
</dbReference>
<accession>F4C2C3</accession>
<feature type="domain" description="Phage tail tape measure protein" evidence="2">
    <location>
        <begin position="142"/>
        <end position="321"/>
    </location>
</feature>
<dbReference type="eggNOG" id="COG0419">
    <property type="taxonomic scope" value="Bacteria"/>
</dbReference>
<keyword evidence="1" id="KW-0175">Coiled coil</keyword>
<dbReference type="OrthoDB" id="840436at2"/>
<feature type="coiled-coil region" evidence="1">
    <location>
        <begin position="665"/>
        <end position="822"/>
    </location>
</feature>
<evidence type="ECO:0000256" key="1">
    <source>
        <dbReference type="SAM" id="Coils"/>
    </source>
</evidence>
<proteinExistence type="predicted"/>
<organism evidence="3">
    <name type="scientific">Sphingobacterium sp. (strain 21)</name>
    <dbReference type="NCBI Taxonomy" id="743722"/>
    <lineage>
        <taxon>Bacteria</taxon>
        <taxon>Pseudomonadati</taxon>
        <taxon>Bacteroidota</taxon>
        <taxon>Sphingobacteriia</taxon>
        <taxon>Sphingobacteriales</taxon>
        <taxon>Sphingobacteriaceae</taxon>
        <taxon>Sphingobacterium</taxon>
    </lineage>
</organism>
<name>F4C2C3_SPHS2</name>
<dbReference type="PATRIC" id="fig|743722.3.peg.3703"/>
<dbReference type="HOGENOM" id="CLU_279114_0_0_10"/>
<dbReference type="EMBL" id="CP002584">
    <property type="protein sequence ID" value="ADZ80001.1"/>
    <property type="molecule type" value="Genomic_DNA"/>
</dbReference>
<dbReference type="STRING" id="743722.Sph21_3463"/>
<gene>
    <name evidence="3" type="ordered locus">Sph21_3463</name>
</gene>
<evidence type="ECO:0000259" key="2">
    <source>
        <dbReference type="Pfam" id="PF10145"/>
    </source>
</evidence>
<evidence type="ECO:0000313" key="3">
    <source>
        <dbReference type="EMBL" id="ADZ80001.1"/>
    </source>
</evidence>
<dbReference type="KEGG" id="shg:Sph21_3463"/>